<evidence type="ECO:0000256" key="2">
    <source>
        <dbReference type="ARBA" id="ARBA00022771"/>
    </source>
</evidence>
<evidence type="ECO:0000256" key="4">
    <source>
        <dbReference type="PROSITE-ProRule" id="PRU00134"/>
    </source>
</evidence>
<gene>
    <name evidence="6" type="ORF">VNI00_004154</name>
</gene>
<sequence>MDDLPIIFVKGFVFCTHGREFCSECTMDQRKQNSSTIEKELLAAFPGRPKKELLEDRPSLENVRSLAVVSDCVDNMGLPLYKCKIHSGINCDSCFDWVPMVIKRIKAVESLGDRIEIDATRQEKLGLLASMGVKLLPTTRIPEEAVDKRLRSAIDAAQYFPKFSEHVPFNPKSFPVWPDSEPLKKAVSRNNLAEAMKVQVGSMTGEDPFPLYQNAFIDVRQTLMGLGSFVDKGLQTAYIEDREEEHAICLRIVEVRKIAEGELMIVVLVLKGTRDSPNVRSVYDWVREVQSKPGGFPRIYCTAQEQQLLLSILNQNSKRLSSDYQPKRWKSESKFMLSFLLPVGPISQDDIGKLSNHSGCVLCGNKTTSKCSQCLSVEYCGRECQKVHWKEHKQQCKSLKGGNWSTVAVSLTPASVAGSPYLVHINNNSPLERTDSSALEQTRADLLAKKPPTNIHGDQAFLVKIQRPLVGSTGAMLVYDRQRSFHFYLHSTANTIAYMGAMKEMGHDPKIYRWAKRSGDFELSICLDRAPANIPAW</sequence>
<proteinExistence type="predicted"/>
<evidence type="ECO:0000256" key="1">
    <source>
        <dbReference type="ARBA" id="ARBA00022723"/>
    </source>
</evidence>
<keyword evidence="3" id="KW-0862">Zinc</keyword>
<dbReference type="Proteomes" id="UP001383192">
    <property type="component" value="Unassembled WGS sequence"/>
</dbReference>
<dbReference type="InterPro" id="IPR002893">
    <property type="entry name" value="Znf_MYND"/>
</dbReference>
<accession>A0AAW0DPG5</accession>
<feature type="domain" description="MYND-type" evidence="5">
    <location>
        <begin position="360"/>
        <end position="396"/>
    </location>
</feature>
<dbReference type="Pfam" id="PF01753">
    <property type="entry name" value="zf-MYND"/>
    <property type="match status" value="1"/>
</dbReference>
<evidence type="ECO:0000259" key="5">
    <source>
        <dbReference type="PROSITE" id="PS50865"/>
    </source>
</evidence>
<dbReference type="EMBL" id="JAYKXP010000011">
    <property type="protein sequence ID" value="KAK7052835.1"/>
    <property type="molecule type" value="Genomic_DNA"/>
</dbReference>
<comment type="caution">
    <text evidence="6">The sequence shown here is derived from an EMBL/GenBank/DDBJ whole genome shotgun (WGS) entry which is preliminary data.</text>
</comment>
<evidence type="ECO:0000313" key="6">
    <source>
        <dbReference type="EMBL" id="KAK7052835.1"/>
    </source>
</evidence>
<organism evidence="6 7">
    <name type="scientific">Paramarasmius palmivorus</name>
    <dbReference type="NCBI Taxonomy" id="297713"/>
    <lineage>
        <taxon>Eukaryota</taxon>
        <taxon>Fungi</taxon>
        <taxon>Dikarya</taxon>
        <taxon>Basidiomycota</taxon>
        <taxon>Agaricomycotina</taxon>
        <taxon>Agaricomycetes</taxon>
        <taxon>Agaricomycetidae</taxon>
        <taxon>Agaricales</taxon>
        <taxon>Marasmiineae</taxon>
        <taxon>Marasmiaceae</taxon>
        <taxon>Paramarasmius</taxon>
    </lineage>
</organism>
<evidence type="ECO:0000256" key="3">
    <source>
        <dbReference type="ARBA" id="ARBA00022833"/>
    </source>
</evidence>
<dbReference type="Gene3D" id="6.10.140.2220">
    <property type="match status" value="1"/>
</dbReference>
<keyword evidence="7" id="KW-1185">Reference proteome</keyword>
<dbReference type="PROSITE" id="PS50865">
    <property type="entry name" value="ZF_MYND_2"/>
    <property type="match status" value="1"/>
</dbReference>
<keyword evidence="1" id="KW-0479">Metal-binding</keyword>
<dbReference type="GO" id="GO:0008270">
    <property type="term" value="F:zinc ion binding"/>
    <property type="evidence" value="ECO:0007669"/>
    <property type="project" value="UniProtKB-KW"/>
</dbReference>
<name>A0AAW0DPG5_9AGAR</name>
<evidence type="ECO:0000313" key="7">
    <source>
        <dbReference type="Proteomes" id="UP001383192"/>
    </source>
</evidence>
<protein>
    <recommendedName>
        <fullName evidence="5">MYND-type domain-containing protein</fullName>
    </recommendedName>
</protein>
<dbReference type="SUPFAM" id="SSF144232">
    <property type="entry name" value="HIT/MYND zinc finger-like"/>
    <property type="match status" value="1"/>
</dbReference>
<dbReference type="AlphaFoldDB" id="A0AAW0DPG5"/>
<keyword evidence="2 4" id="KW-0863">Zinc-finger</keyword>
<reference evidence="6 7" key="1">
    <citation type="submission" date="2024-01" db="EMBL/GenBank/DDBJ databases">
        <title>A draft genome for a cacao thread blight-causing isolate of Paramarasmius palmivorus.</title>
        <authorList>
            <person name="Baruah I.K."/>
            <person name="Bukari Y."/>
            <person name="Amoako-Attah I."/>
            <person name="Meinhardt L.W."/>
            <person name="Bailey B.A."/>
            <person name="Cohen S.P."/>
        </authorList>
    </citation>
    <scope>NUCLEOTIDE SEQUENCE [LARGE SCALE GENOMIC DNA]</scope>
    <source>
        <strain evidence="6 7">GH-12</strain>
    </source>
</reference>